<evidence type="ECO:0000259" key="2">
    <source>
        <dbReference type="PROSITE" id="PS50076"/>
    </source>
</evidence>
<feature type="compositionally biased region" description="Pro residues" evidence="1">
    <location>
        <begin position="80"/>
        <end position="102"/>
    </location>
</feature>
<name>A0ABP0HV85_9DINO</name>
<dbReference type="CDD" id="cd06257">
    <property type="entry name" value="DnaJ"/>
    <property type="match status" value="1"/>
</dbReference>
<dbReference type="InterPro" id="IPR036869">
    <property type="entry name" value="J_dom_sf"/>
</dbReference>
<comment type="caution">
    <text evidence="3">The sequence shown here is derived from an EMBL/GenBank/DDBJ whole genome shotgun (WGS) entry which is preliminary data.</text>
</comment>
<proteinExistence type="predicted"/>
<feature type="region of interest" description="Disordered" evidence="1">
    <location>
        <begin position="47"/>
        <end position="102"/>
    </location>
</feature>
<evidence type="ECO:0000313" key="4">
    <source>
        <dbReference type="Proteomes" id="UP001642464"/>
    </source>
</evidence>
<accession>A0ABP0HV85</accession>
<dbReference type="Pfam" id="PF00226">
    <property type="entry name" value="DnaJ"/>
    <property type="match status" value="1"/>
</dbReference>
<evidence type="ECO:0000313" key="3">
    <source>
        <dbReference type="EMBL" id="CAK8993049.1"/>
    </source>
</evidence>
<keyword evidence="3" id="KW-0418">Kinase</keyword>
<keyword evidence="3" id="KW-0808">Transferase</keyword>
<sequence length="658" mass="71660">MPGCPVETDGVGHQVEVVGHGDFTIQLTAPILATIPDPDVLFGGVFGTAGRSTPEKRPTPSNNREKRRSLWGQVEAMTTAPPPVPPARAPAPPAPLAAPPAAPLAAPPAAPLAAPPVGKKCEVEVILSDEERTALAQRAEEMALKSLQNLPPEKRTKALPAVTAGILKRLLSQARNDEPTPSSPPHMPERVEAPPPPPALDTCDDEELERLRCSHRVGWAPKELPPPQDGVEAFGDDPWFAQLEVREALAEAVEAHHGSFKILVGDPAAEIARICPSEGSAPLKSGAVLRLGGANGGFGEPDVAYAYRQLSRALHPDKNPDHPHAGEAFRRLKEAQDELKQSLEQQRNVLRGFSALFRVKDEGELQMKRPQCALLAEASRLLGAVLALTPQGFVPPGALQRANAFLRLPEGTWAWSTASTEALLAQWRDEKGQLLEAFTEPVLRNAYDCAPKRYRAQFLCLLARAAQLESDASDGCVRRTWSKVFEMFPEIQLWQELRQLILKKRQVHGRRPKRGAHGLVKMGEADWSSWAKRWRKLILAVLPSGEEEAAAWSDPELRKLCAALWRDFADPLEKEDGEDAATARRCLNLFRAESRKSSDVECQQGAAPAEWAFVPASDLLLLLGEGFVGVTLEGVFAAGDGARRARLAFASAIFRTMM</sequence>
<protein>
    <submittedName>
        <fullName evidence="3">Alpha-protein kinase vwkA</fullName>
    </submittedName>
</protein>
<gene>
    <name evidence="3" type="ORF">SCF082_LOCUS3330</name>
</gene>
<evidence type="ECO:0000256" key="1">
    <source>
        <dbReference type="SAM" id="MobiDB-lite"/>
    </source>
</evidence>
<keyword evidence="4" id="KW-1185">Reference proteome</keyword>
<organism evidence="3 4">
    <name type="scientific">Durusdinium trenchii</name>
    <dbReference type="NCBI Taxonomy" id="1381693"/>
    <lineage>
        <taxon>Eukaryota</taxon>
        <taxon>Sar</taxon>
        <taxon>Alveolata</taxon>
        <taxon>Dinophyceae</taxon>
        <taxon>Suessiales</taxon>
        <taxon>Symbiodiniaceae</taxon>
        <taxon>Durusdinium</taxon>
    </lineage>
</organism>
<dbReference type="Proteomes" id="UP001642464">
    <property type="component" value="Unassembled WGS sequence"/>
</dbReference>
<dbReference type="GO" id="GO:0016301">
    <property type="term" value="F:kinase activity"/>
    <property type="evidence" value="ECO:0007669"/>
    <property type="project" value="UniProtKB-KW"/>
</dbReference>
<dbReference type="EMBL" id="CAXAMM010001692">
    <property type="protein sequence ID" value="CAK8993049.1"/>
    <property type="molecule type" value="Genomic_DNA"/>
</dbReference>
<dbReference type="PROSITE" id="PS50076">
    <property type="entry name" value="DNAJ_2"/>
    <property type="match status" value="1"/>
</dbReference>
<reference evidence="3 4" key="1">
    <citation type="submission" date="2024-02" db="EMBL/GenBank/DDBJ databases">
        <authorList>
            <person name="Chen Y."/>
            <person name="Shah S."/>
            <person name="Dougan E. K."/>
            <person name="Thang M."/>
            <person name="Chan C."/>
        </authorList>
    </citation>
    <scope>NUCLEOTIDE SEQUENCE [LARGE SCALE GENOMIC DNA]</scope>
</reference>
<dbReference type="InterPro" id="IPR001623">
    <property type="entry name" value="DnaJ_domain"/>
</dbReference>
<feature type="region of interest" description="Disordered" evidence="1">
    <location>
        <begin position="171"/>
        <end position="202"/>
    </location>
</feature>
<dbReference type="Gene3D" id="1.10.287.110">
    <property type="entry name" value="DnaJ domain"/>
    <property type="match status" value="1"/>
</dbReference>
<feature type="domain" description="J" evidence="2">
    <location>
        <begin position="287"/>
        <end position="354"/>
    </location>
</feature>
<dbReference type="SUPFAM" id="SSF46565">
    <property type="entry name" value="Chaperone J-domain"/>
    <property type="match status" value="1"/>
</dbReference>